<keyword evidence="7" id="KW-1185">Reference proteome</keyword>
<dbReference type="Proteomes" id="UP000321638">
    <property type="component" value="Unassembled WGS sequence"/>
</dbReference>
<feature type="domain" description="ABC transporter" evidence="5">
    <location>
        <begin position="2"/>
        <end position="246"/>
    </location>
</feature>
<sequence length="248" mass="27132">MLEVRGLVKHFGGVRAVDGIDFAIRPGEVFGLIGPNGSGKSTTVNLVCGLYAPTQGQILFQGQDIARVATHKRLSLGLARTFQNIRLFTNLTVWENLWMAENAPAHRAEAGFLKRWVGGRGNARERISQALEFSGLAHRADDLAGSLAFGEQRRLELARALAARPRLLLLDEPAAGMNAEEIAQLDERIRMLQQQGYTILLIEHHMELVMAVTDRICVLNFGRKIAEGTPAQVQADPAVRDAYLGTGA</sequence>
<dbReference type="PANTHER" id="PTHR45772">
    <property type="entry name" value="CONSERVED COMPONENT OF ABC TRANSPORTER FOR NATURAL AMINO ACIDS-RELATED"/>
    <property type="match status" value="1"/>
</dbReference>
<evidence type="ECO:0000256" key="3">
    <source>
        <dbReference type="ARBA" id="ARBA00022741"/>
    </source>
</evidence>
<dbReference type="FunFam" id="3.40.50.300:FF:000421">
    <property type="entry name" value="Branched-chain amino acid ABC transporter ATP-binding protein"/>
    <property type="match status" value="1"/>
</dbReference>
<dbReference type="CDD" id="cd03219">
    <property type="entry name" value="ABC_Mj1267_LivG_branched"/>
    <property type="match status" value="1"/>
</dbReference>
<dbReference type="SMART" id="SM00382">
    <property type="entry name" value="AAA"/>
    <property type="match status" value="1"/>
</dbReference>
<keyword evidence="3" id="KW-0547">Nucleotide-binding</keyword>
<comment type="similarity">
    <text evidence="1">Belongs to the ABC transporter superfamily.</text>
</comment>
<reference evidence="6 7" key="1">
    <citation type="submission" date="2019-06" db="EMBL/GenBank/DDBJ databases">
        <title>New taxonomy in bacterial strain CC-CFT640, isolated from vineyard.</title>
        <authorList>
            <person name="Lin S.-Y."/>
            <person name="Tsai C.-F."/>
            <person name="Young C.-C."/>
        </authorList>
    </citation>
    <scope>NUCLEOTIDE SEQUENCE [LARGE SCALE GENOMIC DNA]</scope>
    <source>
        <strain evidence="6 7">CC-CFT640</strain>
    </source>
</reference>
<evidence type="ECO:0000259" key="5">
    <source>
        <dbReference type="PROSITE" id="PS50893"/>
    </source>
</evidence>
<gene>
    <name evidence="6" type="ORF">FHP25_36360</name>
</gene>
<dbReference type="GO" id="GO:0016887">
    <property type="term" value="F:ATP hydrolysis activity"/>
    <property type="evidence" value="ECO:0007669"/>
    <property type="project" value="InterPro"/>
</dbReference>
<dbReference type="EMBL" id="VDUZ01000067">
    <property type="protein sequence ID" value="TXL69991.1"/>
    <property type="molecule type" value="Genomic_DNA"/>
</dbReference>
<dbReference type="OrthoDB" id="9779872at2"/>
<accession>A0A5C8P9H4</accession>
<dbReference type="InterPro" id="IPR051120">
    <property type="entry name" value="ABC_AA/LPS_Transport"/>
</dbReference>
<dbReference type="GO" id="GO:0005524">
    <property type="term" value="F:ATP binding"/>
    <property type="evidence" value="ECO:0007669"/>
    <property type="project" value="UniProtKB-KW"/>
</dbReference>
<dbReference type="InterPro" id="IPR032823">
    <property type="entry name" value="BCA_ABC_TP_C"/>
</dbReference>
<keyword evidence="2" id="KW-0813">Transport</keyword>
<dbReference type="InterPro" id="IPR027417">
    <property type="entry name" value="P-loop_NTPase"/>
</dbReference>
<evidence type="ECO:0000313" key="7">
    <source>
        <dbReference type="Proteomes" id="UP000321638"/>
    </source>
</evidence>
<dbReference type="PROSITE" id="PS50893">
    <property type="entry name" value="ABC_TRANSPORTER_2"/>
    <property type="match status" value="1"/>
</dbReference>
<evidence type="ECO:0000313" key="6">
    <source>
        <dbReference type="EMBL" id="TXL69991.1"/>
    </source>
</evidence>
<keyword evidence="4 6" id="KW-0067">ATP-binding</keyword>
<evidence type="ECO:0000256" key="2">
    <source>
        <dbReference type="ARBA" id="ARBA00022448"/>
    </source>
</evidence>
<protein>
    <submittedName>
        <fullName evidence="6">ABC transporter ATP-binding protein</fullName>
    </submittedName>
</protein>
<proteinExistence type="inferred from homology"/>
<dbReference type="SUPFAM" id="SSF52540">
    <property type="entry name" value="P-loop containing nucleoside triphosphate hydrolases"/>
    <property type="match status" value="1"/>
</dbReference>
<evidence type="ECO:0000256" key="1">
    <source>
        <dbReference type="ARBA" id="ARBA00005417"/>
    </source>
</evidence>
<organism evidence="6 7">
    <name type="scientific">Vineibacter terrae</name>
    <dbReference type="NCBI Taxonomy" id="2586908"/>
    <lineage>
        <taxon>Bacteria</taxon>
        <taxon>Pseudomonadati</taxon>
        <taxon>Pseudomonadota</taxon>
        <taxon>Alphaproteobacteria</taxon>
        <taxon>Hyphomicrobiales</taxon>
        <taxon>Vineibacter</taxon>
    </lineage>
</organism>
<name>A0A5C8P9H4_9HYPH</name>
<comment type="caution">
    <text evidence="6">The sequence shown here is derived from an EMBL/GenBank/DDBJ whole genome shotgun (WGS) entry which is preliminary data.</text>
</comment>
<dbReference type="PANTHER" id="PTHR45772:SF9">
    <property type="entry name" value="CONSERVED COMPONENT OF ABC TRANSPORTER FOR NATURAL AMINO ACIDS"/>
    <property type="match status" value="1"/>
</dbReference>
<dbReference type="Pfam" id="PF12399">
    <property type="entry name" value="BCA_ABC_TP_C"/>
    <property type="match status" value="1"/>
</dbReference>
<dbReference type="RefSeq" id="WP_147851920.1">
    <property type="nucleotide sequence ID" value="NZ_VDUZ01000067.1"/>
</dbReference>
<dbReference type="Gene3D" id="3.40.50.300">
    <property type="entry name" value="P-loop containing nucleotide triphosphate hydrolases"/>
    <property type="match status" value="1"/>
</dbReference>
<dbReference type="PROSITE" id="PS00211">
    <property type="entry name" value="ABC_TRANSPORTER_1"/>
    <property type="match status" value="1"/>
</dbReference>
<dbReference type="AlphaFoldDB" id="A0A5C8P9H4"/>
<dbReference type="GO" id="GO:0005886">
    <property type="term" value="C:plasma membrane"/>
    <property type="evidence" value="ECO:0007669"/>
    <property type="project" value="TreeGrafter"/>
</dbReference>
<dbReference type="InterPro" id="IPR003439">
    <property type="entry name" value="ABC_transporter-like_ATP-bd"/>
</dbReference>
<evidence type="ECO:0000256" key="4">
    <source>
        <dbReference type="ARBA" id="ARBA00022840"/>
    </source>
</evidence>
<dbReference type="Pfam" id="PF00005">
    <property type="entry name" value="ABC_tran"/>
    <property type="match status" value="1"/>
</dbReference>
<dbReference type="InterPro" id="IPR003593">
    <property type="entry name" value="AAA+_ATPase"/>
</dbReference>
<dbReference type="InterPro" id="IPR017871">
    <property type="entry name" value="ABC_transporter-like_CS"/>
</dbReference>